<evidence type="ECO:0000313" key="1">
    <source>
        <dbReference type="EMBL" id="MBX52054.1"/>
    </source>
</evidence>
<sequence>MFFIKEKAEVGQIFQNFNKTILAQFQMKIQVFKAENDSIITPYLVHSSRSKA</sequence>
<name>A0A2P2PBE6_RHIMU</name>
<proteinExistence type="predicted"/>
<organism evidence="1">
    <name type="scientific">Rhizophora mucronata</name>
    <name type="common">Asiatic mangrove</name>
    <dbReference type="NCBI Taxonomy" id="61149"/>
    <lineage>
        <taxon>Eukaryota</taxon>
        <taxon>Viridiplantae</taxon>
        <taxon>Streptophyta</taxon>
        <taxon>Embryophyta</taxon>
        <taxon>Tracheophyta</taxon>
        <taxon>Spermatophyta</taxon>
        <taxon>Magnoliopsida</taxon>
        <taxon>eudicotyledons</taxon>
        <taxon>Gunneridae</taxon>
        <taxon>Pentapetalae</taxon>
        <taxon>rosids</taxon>
        <taxon>fabids</taxon>
        <taxon>Malpighiales</taxon>
        <taxon>Rhizophoraceae</taxon>
        <taxon>Rhizophora</taxon>
    </lineage>
</organism>
<accession>A0A2P2PBE6</accession>
<protein>
    <submittedName>
        <fullName evidence="1">Uncharacterized protein</fullName>
    </submittedName>
</protein>
<reference evidence="1" key="1">
    <citation type="submission" date="2018-02" db="EMBL/GenBank/DDBJ databases">
        <title>Rhizophora mucronata_Transcriptome.</title>
        <authorList>
            <person name="Meera S.P."/>
            <person name="Sreeshan A."/>
            <person name="Augustine A."/>
        </authorList>
    </citation>
    <scope>NUCLEOTIDE SEQUENCE</scope>
    <source>
        <tissue evidence="1">Leaf</tissue>
    </source>
</reference>
<dbReference type="AlphaFoldDB" id="A0A2P2PBE6"/>
<dbReference type="EMBL" id="GGEC01071570">
    <property type="protein sequence ID" value="MBX52054.1"/>
    <property type="molecule type" value="Transcribed_RNA"/>
</dbReference>